<sequence length="946" mass="100802">MAKGNIKGITIEIDGNTSPLTSALKDVDKKAKDTQSELKEIDKALKLDPSNLTLVAQKQQLLTEAIQGTSQKLDVLRTAQAQVEAQFQRGDIGAEEYRAFQRELANTEASLRGYENQLRGLGSEQTRFEQAQTGMQNYLNATTQTIDDLSSTLGSRLTNAIRDGSASSDQLEMALRRLGQAAGHSGDDLQEFQRLLRNVDGSNNLDDIRRELDQIGDAADGAESKLGGLGTTIGGLAAGGGIATSIQSALDMASLDTKIEMTMDLDESSTEAVRQSIKSVTAAIEDEEGALEGVRRQFTLNADASDAENQRIIEGATAIAYAYSDIDFKELIQESHEIGKELGISQQEAMDMVDALLKVGFPPDQLDIISEYGNQLKMAGFNALEIQAIMASGVDTGTWNIDNLLDGIKEGRIVGAEFGAELSDSTKAIIESAGLSTTKFQELGNSIAAGGEQGSVAMQEMAKMLSTVDDATIRNQLGTAMYGTLWEEQGTKIVDTLMNMDANMSTTKENSDGLKSSIESMNADPALQLKDAFNNMMTALQPLLTIVADLVSKFAQWAAENPTLTAALAVISTAIGVLVGAFAFLTPAIAAIVPLFTAGAAAIGAIAAPIGIAIAAITAIVAAGVLLYKNWDLIKEKAGQLKDWIVNKFNELKTGAVNKFNELKTATLAKFEELKSNVSNKSNEIKTNVVNKFNELKIAAVNKITELRTNVVAKFEEIKSGISNKIAEAKTNAVNKFNELKTGITNAVTTAKTSVVSKFNELKSGATTAASNTYSAVKSKFDQVKSAITSPVEKARDLVKSAVDKIKGFFSGLKLKIPDIQRPKLPKFSISGSFSLNPPSVPKFSIDWFAKGGVLTKPTAFGMNGNNLMVGGEAGKEAVLPLTASVLGGIGKGIAAQMDNLNSSQTIIINPSPIYLDGKKIADATFNYMDGKLSSNTKLSKFKKGL</sequence>
<keyword evidence="2" id="KW-1133">Transmembrane helix</keyword>
<dbReference type="RefSeq" id="WP_066548630.1">
    <property type="nucleotide sequence ID" value="NZ_MASJ01000042.1"/>
</dbReference>
<name>A0A1C0Y535_9BACL</name>
<feature type="coiled-coil region" evidence="1">
    <location>
        <begin position="97"/>
        <end position="124"/>
    </location>
</feature>
<dbReference type="Gene3D" id="1.20.120.20">
    <property type="entry name" value="Apolipoprotein"/>
    <property type="match status" value="1"/>
</dbReference>
<dbReference type="EMBL" id="MASJ01000042">
    <property type="protein sequence ID" value="OCS82282.1"/>
    <property type="molecule type" value="Genomic_DNA"/>
</dbReference>
<keyword evidence="2" id="KW-0472">Membrane</keyword>
<dbReference type="Proteomes" id="UP000093199">
    <property type="component" value="Unassembled WGS sequence"/>
</dbReference>
<protein>
    <recommendedName>
        <fullName evidence="5">Phage tail tape measure protein domain-containing protein</fullName>
    </recommendedName>
</protein>
<accession>A0A1C0Y535</accession>
<evidence type="ECO:0000313" key="4">
    <source>
        <dbReference type="Proteomes" id="UP000093199"/>
    </source>
</evidence>
<organism evidence="3 4">
    <name type="scientific">Caryophanon tenue</name>
    <dbReference type="NCBI Taxonomy" id="33978"/>
    <lineage>
        <taxon>Bacteria</taxon>
        <taxon>Bacillati</taxon>
        <taxon>Bacillota</taxon>
        <taxon>Bacilli</taxon>
        <taxon>Bacillales</taxon>
        <taxon>Caryophanaceae</taxon>
        <taxon>Caryophanon</taxon>
    </lineage>
</organism>
<keyword evidence="2" id="KW-0812">Transmembrane</keyword>
<keyword evidence="1" id="KW-0175">Coiled coil</keyword>
<keyword evidence="4" id="KW-1185">Reference proteome</keyword>
<feature type="transmembrane region" description="Helical" evidence="2">
    <location>
        <begin position="602"/>
        <end position="628"/>
    </location>
</feature>
<dbReference type="STRING" id="33978.A6M13_07560"/>
<dbReference type="AlphaFoldDB" id="A0A1C0Y535"/>
<dbReference type="SUPFAM" id="SSF58113">
    <property type="entry name" value="Apolipoprotein A-I"/>
    <property type="match status" value="1"/>
</dbReference>
<evidence type="ECO:0000256" key="1">
    <source>
        <dbReference type="SAM" id="Coils"/>
    </source>
</evidence>
<evidence type="ECO:0008006" key="5">
    <source>
        <dbReference type="Google" id="ProtNLM"/>
    </source>
</evidence>
<dbReference type="Gene3D" id="1.10.287.1490">
    <property type="match status" value="1"/>
</dbReference>
<dbReference type="OrthoDB" id="2157658at2"/>
<gene>
    <name evidence="3" type="ORF">A6M13_07560</name>
</gene>
<reference evidence="3 4" key="1">
    <citation type="submission" date="2016-07" db="EMBL/GenBank/DDBJ databases">
        <title>Caryophanon tenue genome sequencing.</title>
        <authorList>
            <person name="Verma A."/>
            <person name="Pal Y."/>
            <person name="Krishnamurthi S."/>
        </authorList>
    </citation>
    <scope>NUCLEOTIDE SEQUENCE [LARGE SCALE GENOMIC DNA]</scope>
    <source>
        <strain evidence="3 4">DSM 14152</strain>
    </source>
</reference>
<comment type="caution">
    <text evidence="3">The sequence shown here is derived from an EMBL/GenBank/DDBJ whole genome shotgun (WGS) entry which is preliminary data.</text>
</comment>
<dbReference type="Gene3D" id="6.10.140.1430">
    <property type="match status" value="1"/>
</dbReference>
<evidence type="ECO:0000256" key="2">
    <source>
        <dbReference type="SAM" id="Phobius"/>
    </source>
</evidence>
<evidence type="ECO:0000313" key="3">
    <source>
        <dbReference type="EMBL" id="OCS82282.1"/>
    </source>
</evidence>
<feature type="transmembrane region" description="Helical" evidence="2">
    <location>
        <begin position="563"/>
        <end position="596"/>
    </location>
</feature>
<proteinExistence type="predicted"/>